<dbReference type="Proteomes" id="UP000230007">
    <property type="component" value="Unassembled WGS sequence"/>
</dbReference>
<dbReference type="AlphaFoldDB" id="A0A2H0AP01"/>
<accession>A0A2H0AP01</accession>
<comment type="caution">
    <text evidence="1">The sequence shown here is derived from an EMBL/GenBank/DDBJ whole genome shotgun (WGS) entry which is preliminary data.</text>
</comment>
<name>A0A2H0AP01_9BACT</name>
<protein>
    <submittedName>
        <fullName evidence="1">Uncharacterized protein</fullName>
    </submittedName>
</protein>
<evidence type="ECO:0000313" key="1">
    <source>
        <dbReference type="EMBL" id="PIP46580.1"/>
    </source>
</evidence>
<evidence type="ECO:0000313" key="2">
    <source>
        <dbReference type="Proteomes" id="UP000230007"/>
    </source>
</evidence>
<dbReference type="EMBL" id="PCSK01000006">
    <property type="protein sequence ID" value="PIP46580.1"/>
    <property type="molecule type" value="Genomic_DNA"/>
</dbReference>
<proteinExistence type="predicted"/>
<gene>
    <name evidence="1" type="ORF">COX15_00270</name>
</gene>
<sequence length="225" mass="25930">MAYPTKIKREAIRLRKRGWSFNEISGRINVPKNTLSYWLNSIVLSPKAKGRLLTKIKRGQLVSAERKKKRTKDILGRCLGDGEILVKRIVLSKDLSLLLCSLIYWCEGAKDTRGGVRFTNSDQQLMKTFLSLLRASCNINENKFRVCLHLHSYHDPVVQLRSWSKVTGIPKKQFIKPFYKRNTGKRVRVDYNGCASLRYHDVKVARQLLMTAKAFLNKYGGVGQW</sequence>
<organism evidence="1 2">
    <name type="scientific">Candidatus Colwellbacteria bacterium CG23_combo_of_CG06-09_8_20_14_all_42_19</name>
    <dbReference type="NCBI Taxonomy" id="1974541"/>
    <lineage>
        <taxon>Bacteria</taxon>
        <taxon>Candidatus Colwelliibacteriota</taxon>
    </lineage>
</organism>
<reference evidence="1 2" key="1">
    <citation type="submission" date="2017-09" db="EMBL/GenBank/DDBJ databases">
        <title>Depth-based differentiation of microbial function through sediment-hosted aquifers and enrichment of novel symbionts in the deep terrestrial subsurface.</title>
        <authorList>
            <person name="Probst A.J."/>
            <person name="Ladd B."/>
            <person name="Jarett J.K."/>
            <person name="Geller-Mcgrath D.E."/>
            <person name="Sieber C.M."/>
            <person name="Emerson J.B."/>
            <person name="Anantharaman K."/>
            <person name="Thomas B.C."/>
            <person name="Malmstrom R."/>
            <person name="Stieglmeier M."/>
            <person name="Klingl A."/>
            <person name="Woyke T."/>
            <person name="Ryan C.M."/>
            <person name="Banfield J.F."/>
        </authorList>
    </citation>
    <scope>NUCLEOTIDE SEQUENCE [LARGE SCALE GENOMIC DNA]</scope>
    <source>
        <strain evidence="1">CG23_combo_of_CG06-09_8_20_14_all_42_19</strain>
    </source>
</reference>